<dbReference type="RefSeq" id="WP_057839342.1">
    <property type="nucleotide sequence ID" value="NZ_LLXZ01000191.1"/>
</dbReference>
<feature type="domain" description="Leucine-binding protein" evidence="5">
    <location>
        <begin position="28"/>
        <end position="366"/>
    </location>
</feature>
<evidence type="ECO:0000313" key="6">
    <source>
        <dbReference type="EMBL" id="KRQ97365.1"/>
    </source>
</evidence>
<comment type="caution">
    <text evidence="6">The sequence shown here is derived from an EMBL/GenBank/DDBJ whole genome shotgun (WGS) entry which is preliminary data.</text>
</comment>
<evidence type="ECO:0000313" key="7">
    <source>
        <dbReference type="Proteomes" id="UP000050863"/>
    </source>
</evidence>
<protein>
    <submittedName>
        <fullName evidence="6">ABC transporter permease</fullName>
    </submittedName>
</protein>
<evidence type="ECO:0000256" key="1">
    <source>
        <dbReference type="ARBA" id="ARBA00010062"/>
    </source>
</evidence>
<dbReference type="InterPro" id="IPR028082">
    <property type="entry name" value="Peripla_BP_I"/>
</dbReference>
<dbReference type="PANTHER" id="PTHR30483:SF6">
    <property type="entry name" value="PERIPLASMIC BINDING PROTEIN OF ABC TRANSPORTER FOR NATURAL AMINO ACIDS"/>
    <property type="match status" value="1"/>
</dbReference>
<keyword evidence="3" id="KW-0029">Amino-acid transport</keyword>
<comment type="similarity">
    <text evidence="1">Belongs to the leucine-binding protein family.</text>
</comment>
<sequence>MRQIFRTAMLVAALGGSLVTTAHGQERVRIGVLNDQSGVFSTYQGVGSVIAAQMAVEDYGGKAAGKPVDVITADHQNKTDVGVGIARRWYDTESIDAIFDLPNSAIALAVAAMSEQKNKVFIGSGAGTALLTGEKCTPNTVHWTYDTYAYGRGLGKAVVAQGGKKWFFLTADYAFGHDLEKQAMEGVKASGGEVLGAVRHPLGTADYASFLLQAQASGADIVGVANAGDDTITSIKQAAEFGLTQKQRLVGLILGMNGIPALGLKAAQGAQIMNPFYWDLNDGTRAFAKRFAERHPQKNYPNDMQAGVYASVLHYLKAVDKVGGAVDGKAVVAAMKAMPTDDPLFGKGTIRADGRKIHPLYLLEVKKPDESTSKWDLLKVVATIPGDQAFRPESEGNCPLVKK</sequence>
<evidence type="ECO:0000256" key="2">
    <source>
        <dbReference type="ARBA" id="ARBA00022729"/>
    </source>
</evidence>
<dbReference type="Gene3D" id="3.40.50.2300">
    <property type="match status" value="2"/>
</dbReference>
<dbReference type="GO" id="GO:0006865">
    <property type="term" value="P:amino acid transport"/>
    <property type="evidence" value="ECO:0007669"/>
    <property type="project" value="UniProtKB-KW"/>
</dbReference>
<dbReference type="EMBL" id="LLXZ01000191">
    <property type="protein sequence ID" value="KRQ97365.1"/>
    <property type="molecule type" value="Genomic_DNA"/>
</dbReference>
<evidence type="ECO:0000256" key="3">
    <source>
        <dbReference type="ARBA" id="ARBA00022970"/>
    </source>
</evidence>
<name>A0A0R3KWV3_9BRAD</name>
<dbReference type="AlphaFoldDB" id="A0A0R3KWV3"/>
<accession>A0A0R3KWV3</accession>
<dbReference type="STRING" id="280332.CQ12_01340"/>
<organism evidence="6 7">
    <name type="scientific">Bradyrhizobium jicamae</name>
    <dbReference type="NCBI Taxonomy" id="280332"/>
    <lineage>
        <taxon>Bacteria</taxon>
        <taxon>Pseudomonadati</taxon>
        <taxon>Pseudomonadota</taxon>
        <taxon>Alphaproteobacteria</taxon>
        <taxon>Hyphomicrobiales</taxon>
        <taxon>Nitrobacteraceae</taxon>
        <taxon>Bradyrhizobium</taxon>
    </lineage>
</organism>
<feature type="signal peptide" evidence="4">
    <location>
        <begin position="1"/>
        <end position="24"/>
    </location>
</feature>
<keyword evidence="7" id="KW-1185">Reference proteome</keyword>
<dbReference type="InterPro" id="IPR028081">
    <property type="entry name" value="Leu-bd"/>
</dbReference>
<dbReference type="Proteomes" id="UP000050863">
    <property type="component" value="Unassembled WGS sequence"/>
</dbReference>
<dbReference type="Pfam" id="PF13458">
    <property type="entry name" value="Peripla_BP_6"/>
    <property type="match status" value="1"/>
</dbReference>
<dbReference type="SUPFAM" id="SSF53822">
    <property type="entry name" value="Periplasmic binding protein-like I"/>
    <property type="match status" value="1"/>
</dbReference>
<feature type="chain" id="PRO_5006442452" evidence="4">
    <location>
        <begin position="25"/>
        <end position="403"/>
    </location>
</feature>
<dbReference type="InterPro" id="IPR051010">
    <property type="entry name" value="BCAA_transport"/>
</dbReference>
<gene>
    <name evidence="6" type="ORF">CQ12_01340</name>
</gene>
<dbReference type="CDD" id="cd06327">
    <property type="entry name" value="PBP1_SBP-like"/>
    <property type="match status" value="1"/>
</dbReference>
<proteinExistence type="inferred from homology"/>
<keyword evidence="2 4" id="KW-0732">Signal</keyword>
<evidence type="ECO:0000256" key="4">
    <source>
        <dbReference type="SAM" id="SignalP"/>
    </source>
</evidence>
<dbReference type="PANTHER" id="PTHR30483">
    <property type="entry name" value="LEUCINE-SPECIFIC-BINDING PROTEIN"/>
    <property type="match status" value="1"/>
</dbReference>
<keyword evidence="3" id="KW-0813">Transport</keyword>
<reference evidence="6 7" key="1">
    <citation type="submission" date="2014-03" db="EMBL/GenBank/DDBJ databases">
        <title>Bradyrhizobium valentinum sp. nov., isolated from effective nodules of Lupinus mariae-josephae, a lupine endemic of basic-lime soils in Eastern Spain.</title>
        <authorList>
            <person name="Duran D."/>
            <person name="Rey L."/>
            <person name="Navarro A."/>
            <person name="Busquets A."/>
            <person name="Imperial J."/>
            <person name="Ruiz-Argueso T."/>
        </authorList>
    </citation>
    <scope>NUCLEOTIDE SEQUENCE [LARGE SCALE GENOMIC DNA]</scope>
    <source>
        <strain evidence="6 7">PAC68</strain>
    </source>
</reference>
<evidence type="ECO:0000259" key="5">
    <source>
        <dbReference type="Pfam" id="PF13458"/>
    </source>
</evidence>